<dbReference type="Gene3D" id="2.40.50.1020">
    <property type="entry name" value="LytTr DNA-binding domain"/>
    <property type="match status" value="1"/>
</dbReference>
<feature type="transmembrane region" description="Helical" evidence="1">
    <location>
        <begin position="73"/>
        <end position="92"/>
    </location>
</feature>
<keyword evidence="1" id="KW-1133">Transmembrane helix</keyword>
<dbReference type="Proteomes" id="UP000189818">
    <property type="component" value="Unassembled WGS sequence"/>
</dbReference>
<dbReference type="Pfam" id="PF04397">
    <property type="entry name" value="LytTR"/>
    <property type="match status" value="1"/>
</dbReference>
<protein>
    <submittedName>
        <fullName evidence="3">Transcriptional regulator, LytTR family</fullName>
    </submittedName>
</protein>
<dbReference type="SMART" id="SM00850">
    <property type="entry name" value="LytTR"/>
    <property type="match status" value="1"/>
</dbReference>
<dbReference type="InterPro" id="IPR007492">
    <property type="entry name" value="LytTR_DNA-bd_dom"/>
</dbReference>
<name>A0A1T5D9U0_9SPHN</name>
<keyword evidence="4" id="KW-1185">Reference proteome</keyword>
<evidence type="ECO:0000256" key="1">
    <source>
        <dbReference type="SAM" id="Phobius"/>
    </source>
</evidence>
<reference evidence="4" key="1">
    <citation type="submission" date="2017-02" db="EMBL/GenBank/DDBJ databases">
        <authorList>
            <person name="Varghese N."/>
            <person name="Submissions S."/>
        </authorList>
    </citation>
    <scope>NUCLEOTIDE SEQUENCE [LARGE SCALE GENOMIC DNA]</scope>
    <source>
        <strain evidence="4">UM2</strain>
    </source>
</reference>
<accession>A0A1T5D9U0</accession>
<keyword evidence="1" id="KW-0812">Transmembrane</keyword>
<dbReference type="EMBL" id="FUYM01000005">
    <property type="protein sequence ID" value="SKB68376.1"/>
    <property type="molecule type" value="Genomic_DNA"/>
</dbReference>
<organism evidence="3 4">
    <name type="scientific">Rhizorhabdus histidinilytica</name>
    <dbReference type="NCBI Taxonomy" id="439228"/>
    <lineage>
        <taxon>Bacteria</taxon>
        <taxon>Pseudomonadati</taxon>
        <taxon>Pseudomonadota</taxon>
        <taxon>Alphaproteobacteria</taxon>
        <taxon>Sphingomonadales</taxon>
        <taxon>Sphingomonadaceae</taxon>
        <taxon>Rhizorhabdus</taxon>
    </lineage>
</organism>
<evidence type="ECO:0000313" key="4">
    <source>
        <dbReference type="Proteomes" id="UP000189818"/>
    </source>
</evidence>
<feature type="transmembrane region" description="Helical" evidence="1">
    <location>
        <begin position="112"/>
        <end position="130"/>
    </location>
</feature>
<feature type="domain" description="HTH LytTR-type" evidence="2">
    <location>
        <begin position="164"/>
        <end position="256"/>
    </location>
</feature>
<gene>
    <name evidence="3" type="ORF">SAMN06295920_10520</name>
</gene>
<evidence type="ECO:0000259" key="2">
    <source>
        <dbReference type="PROSITE" id="PS50930"/>
    </source>
</evidence>
<feature type="transmembrane region" description="Helical" evidence="1">
    <location>
        <begin position="45"/>
        <end position="66"/>
    </location>
</feature>
<dbReference type="STRING" id="439228.SAMN06295920_10520"/>
<dbReference type="AlphaFoldDB" id="A0A1T5D9U0"/>
<keyword evidence="1" id="KW-0472">Membrane</keyword>
<sequence>MDGMATGMTRGRRIAAEAALLAAVGLFMGAIGPYATDDLPGGPRFLYWLICIIGGGVIGIAIDELVGRRLAPLWWRLLVVSILMTPGVTLLVDATGSWLGGYPLSFGHWLHNLGHVFVISLPVMTVRALAWRRPRREVETVTLVAPPLPEAEAAFRRRLSARRRTARLIAIEAHDHYLRVHTDEGVELLTMRFADAMAELAQAHGHRLHRSWWAAADAIEAIRWRRGGAGEARLAGGLTAPVSRAQAPALKAAGWF</sequence>
<proteinExistence type="predicted"/>
<evidence type="ECO:0000313" key="3">
    <source>
        <dbReference type="EMBL" id="SKB68376.1"/>
    </source>
</evidence>
<dbReference type="GO" id="GO:0003677">
    <property type="term" value="F:DNA binding"/>
    <property type="evidence" value="ECO:0007669"/>
    <property type="project" value="InterPro"/>
</dbReference>
<dbReference type="PROSITE" id="PS50930">
    <property type="entry name" value="HTH_LYTTR"/>
    <property type="match status" value="1"/>
</dbReference>